<evidence type="ECO:0000313" key="2">
    <source>
        <dbReference type="EMBL" id="KAJ7774955.1"/>
    </source>
</evidence>
<feature type="non-terminal residue" evidence="2">
    <location>
        <position position="130"/>
    </location>
</feature>
<feature type="non-terminal residue" evidence="2">
    <location>
        <position position="1"/>
    </location>
</feature>
<reference evidence="2" key="1">
    <citation type="submission" date="2023-03" db="EMBL/GenBank/DDBJ databases">
        <title>Massive genome expansion in bonnet fungi (Mycena s.s.) driven by repeated elements and novel gene families across ecological guilds.</title>
        <authorList>
            <consortium name="Lawrence Berkeley National Laboratory"/>
            <person name="Harder C.B."/>
            <person name="Miyauchi S."/>
            <person name="Viragh M."/>
            <person name="Kuo A."/>
            <person name="Thoen E."/>
            <person name="Andreopoulos B."/>
            <person name="Lu D."/>
            <person name="Skrede I."/>
            <person name="Drula E."/>
            <person name="Henrissat B."/>
            <person name="Morin E."/>
            <person name="Kohler A."/>
            <person name="Barry K."/>
            <person name="LaButti K."/>
            <person name="Morin E."/>
            <person name="Salamov A."/>
            <person name="Lipzen A."/>
            <person name="Mereny Z."/>
            <person name="Hegedus B."/>
            <person name="Baldrian P."/>
            <person name="Stursova M."/>
            <person name="Weitz H."/>
            <person name="Taylor A."/>
            <person name="Grigoriev I.V."/>
            <person name="Nagy L.G."/>
            <person name="Martin F."/>
            <person name="Kauserud H."/>
        </authorList>
    </citation>
    <scope>NUCLEOTIDE SEQUENCE</scope>
    <source>
        <strain evidence="2">CBHHK182m</strain>
    </source>
</reference>
<sequence length="130" mass="14874">TRHHSMSVQEVQARITNLTAEIERQRDILDQLERSRTVAYRQLNAIRDPVARLPLEISSEIFLQCLSLSPRPPADPRVAPMLLLNICNAWTNIALSNPALWAAVCMRYPCDELLQIWLQRARGYPLSVTL</sequence>
<dbReference type="AlphaFoldDB" id="A0AAD7JZ90"/>
<comment type="caution">
    <text evidence="2">The sequence shown here is derived from an EMBL/GenBank/DDBJ whole genome shotgun (WGS) entry which is preliminary data.</text>
</comment>
<organism evidence="2 3">
    <name type="scientific">Mycena metata</name>
    <dbReference type="NCBI Taxonomy" id="1033252"/>
    <lineage>
        <taxon>Eukaryota</taxon>
        <taxon>Fungi</taxon>
        <taxon>Dikarya</taxon>
        <taxon>Basidiomycota</taxon>
        <taxon>Agaricomycotina</taxon>
        <taxon>Agaricomycetes</taxon>
        <taxon>Agaricomycetidae</taxon>
        <taxon>Agaricales</taxon>
        <taxon>Marasmiineae</taxon>
        <taxon>Mycenaceae</taxon>
        <taxon>Mycena</taxon>
    </lineage>
</organism>
<dbReference type="Proteomes" id="UP001215598">
    <property type="component" value="Unassembled WGS sequence"/>
</dbReference>
<evidence type="ECO:0000256" key="1">
    <source>
        <dbReference type="SAM" id="Coils"/>
    </source>
</evidence>
<dbReference type="EMBL" id="JARKIB010000011">
    <property type="protein sequence ID" value="KAJ7774955.1"/>
    <property type="molecule type" value="Genomic_DNA"/>
</dbReference>
<feature type="coiled-coil region" evidence="1">
    <location>
        <begin position="8"/>
        <end position="35"/>
    </location>
</feature>
<protein>
    <recommendedName>
        <fullName evidence="4">F-box domain-containing protein</fullName>
    </recommendedName>
</protein>
<keyword evidence="3" id="KW-1185">Reference proteome</keyword>
<proteinExistence type="predicted"/>
<keyword evidence="1" id="KW-0175">Coiled coil</keyword>
<evidence type="ECO:0000313" key="3">
    <source>
        <dbReference type="Proteomes" id="UP001215598"/>
    </source>
</evidence>
<gene>
    <name evidence="2" type="ORF">B0H16DRAFT_1263680</name>
</gene>
<evidence type="ECO:0008006" key="4">
    <source>
        <dbReference type="Google" id="ProtNLM"/>
    </source>
</evidence>
<accession>A0AAD7JZ90</accession>
<name>A0AAD7JZ90_9AGAR</name>